<dbReference type="EMBL" id="KV417275">
    <property type="protein sequence ID" value="KZO98504.1"/>
    <property type="molecule type" value="Genomic_DNA"/>
</dbReference>
<protein>
    <recommendedName>
        <fullName evidence="1">ABM domain-containing protein</fullName>
    </recommendedName>
</protein>
<gene>
    <name evidence="2" type="ORF">CALVIDRAFT_596625</name>
</gene>
<sequence>MKPLHRQQVAKPGKIDQLIKELKTLKASADGDAEPGTLRFDILRAGDKICVVEKYTNAAAIYVHVGTQAFKDYQDRVGGLIVEGSESSVFWDSA</sequence>
<keyword evidence="3" id="KW-1185">Reference proteome</keyword>
<dbReference type="Proteomes" id="UP000076738">
    <property type="component" value="Unassembled WGS sequence"/>
</dbReference>
<dbReference type="AlphaFoldDB" id="A0A167P7W5"/>
<dbReference type="SUPFAM" id="SSF54909">
    <property type="entry name" value="Dimeric alpha+beta barrel"/>
    <property type="match status" value="1"/>
</dbReference>
<proteinExistence type="predicted"/>
<evidence type="ECO:0000259" key="1">
    <source>
        <dbReference type="Pfam" id="PF03992"/>
    </source>
</evidence>
<dbReference type="Gene3D" id="3.30.70.100">
    <property type="match status" value="1"/>
</dbReference>
<organism evidence="2 3">
    <name type="scientific">Calocera viscosa (strain TUFC12733)</name>
    <dbReference type="NCBI Taxonomy" id="1330018"/>
    <lineage>
        <taxon>Eukaryota</taxon>
        <taxon>Fungi</taxon>
        <taxon>Dikarya</taxon>
        <taxon>Basidiomycota</taxon>
        <taxon>Agaricomycotina</taxon>
        <taxon>Dacrymycetes</taxon>
        <taxon>Dacrymycetales</taxon>
        <taxon>Dacrymycetaceae</taxon>
        <taxon>Calocera</taxon>
    </lineage>
</organism>
<accession>A0A167P7W5</accession>
<dbReference type="InterPro" id="IPR007138">
    <property type="entry name" value="ABM_dom"/>
</dbReference>
<dbReference type="Pfam" id="PF03992">
    <property type="entry name" value="ABM"/>
    <property type="match status" value="1"/>
</dbReference>
<reference evidence="2 3" key="1">
    <citation type="journal article" date="2016" name="Mol. Biol. Evol.">
        <title>Comparative Genomics of Early-Diverging Mushroom-Forming Fungi Provides Insights into the Origins of Lignocellulose Decay Capabilities.</title>
        <authorList>
            <person name="Nagy L.G."/>
            <person name="Riley R."/>
            <person name="Tritt A."/>
            <person name="Adam C."/>
            <person name="Daum C."/>
            <person name="Floudas D."/>
            <person name="Sun H."/>
            <person name="Yadav J.S."/>
            <person name="Pangilinan J."/>
            <person name="Larsson K.H."/>
            <person name="Matsuura K."/>
            <person name="Barry K."/>
            <person name="Labutti K."/>
            <person name="Kuo R."/>
            <person name="Ohm R.A."/>
            <person name="Bhattacharya S.S."/>
            <person name="Shirouzu T."/>
            <person name="Yoshinaga Y."/>
            <person name="Martin F.M."/>
            <person name="Grigoriev I.V."/>
            <person name="Hibbett D.S."/>
        </authorList>
    </citation>
    <scope>NUCLEOTIDE SEQUENCE [LARGE SCALE GENOMIC DNA]</scope>
    <source>
        <strain evidence="2 3">TUFC12733</strain>
    </source>
</reference>
<evidence type="ECO:0000313" key="3">
    <source>
        <dbReference type="Proteomes" id="UP000076738"/>
    </source>
</evidence>
<dbReference type="InterPro" id="IPR011008">
    <property type="entry name" value="Dimeric_a/b-barrel"/>
</dbReference>
<dbReference type="OrthoDB" id="10011777at2759"/>
<feature type="domain" description="ABM" evidence="1">
    <location>
        <begin position="10"/>
        <end position="75"/>
    </location>
</feature>
<name>A0A167P7W5_CALVF</name>
<evidence type="ECO:0000313" key="2">
    <source>
        <dbReference type="EMBL" id="KZO98504.1"/>
    </source>
</evidence>